<dbReference type="SUPFAM" id="SSF47413">
    <property type="entry name" value="lambda repressor-like DNA-binding domains"/>
    <property type="match status" value="1"/>
</dbReference>
<dbReference type="Proteomes" id="UP000820669">
    <property type="component" value="Unassembled WGS sequence"/>
</dbReference>
<gene>
    <name evidence="1" type="ORF">HF526_33040</name>
</gene>
<dbReference type="InterPro" id="IPR001387">
    <property type="entry name" value="Cro/C1-type_HTH"/>
</dbReference>
<comment type="caution">
    <text evidence="1">The sequence shown here is derived from an EMBL/GenBank/DDBJ whole genome shotgun (WGS) entry which is preliminary data.</text>
</comment>
<sequence>MPNDRLRAAIDAAGLTIEDVSARAAVDPKTVARWVYSDGRRPHRTTRLRVAKLLQVAESHLWPTNGRAPAAGSPAVAELVHLYPTRSAVPFTLWTELIQGATEAVDVLVFSGQFLVEQYDLLPVIRAKSARGVRFRLAVGDHTSPAVVQRAEEEGTTGGLEGRIQMMRRYLHEVAHLPGVEVRTHGTILYNSVYRFDDQALINGHAFGSLAGQNPVIHIRRVPEGGMWDHYMRSFERVWDVAVPETVEG</sequence>
<protein>
    <submittedName>
        <fullName evidence="1">XRE family transcriptional regulator</fullName>
    </submittedName>
</protein>
<evidence type="ECO:0000313" key="2">
    <source>
        <dbReference type="Proteomes" id="UP000820669"/>
    </source>
</evidence>
<accession>A0ABX1SMP4</accession>
<dbReference type="SUPFAM" id="SSF56024">
    <property type="entry name" value="Phospholipase D/nuclease"/>
    <property type="match status" value="1"/>
</dbReference>
<keyword evidence="2" id="KW-1185">Reference proteome</keyword>
<name>A0ABX1SMP4_9PSEU</name>
<proteinExistence type="predicted"/>
<dbReference type="CDD" id="cd00093">
    <property type="entry name" value="HTH_XRE"/>
    <property type="match status" value="1"/>
</dbReference>
<dbReference type="EMBL" id="JAAXLA010000120">
    <property type="protein sequence ID" value="NMI02083.1"/>
    <property type="molecule type" value="Genomic_DNA"/>
</dbReference>
<dbReference type="InterPro" id="IPR010982">
    <property type="entry name" value="Lambda_DNA-bd_dom_sf"/>
</dbReference>
<reference evidence="1 2" key="1">
    <citation type="submission" date="2020-04" db="EMBL/GenBank/DDBJ databases">
        <authorList>
            <person name="Klaysubun C."/>
            <person name="Duangmal K."/>
            <person name="Lipun K."/>
        </authorList>
    </citation>
    <scope>NUCLEOTIDE SEQUENCE [LARGE SCALE GENOMIC DNA]</scope>
    <source>
        <strain evidence="1 2">K10HN5</strain>
    </source>
</reference>
<organism evidence="1 2">
    <name type="scientific">Pseudonocardia acidicola</name>
    <dbReference type="NCBI Taxonomy" id="2724939"/>
    <lineage>
        <taxon>Bacteria</taxon>
        <taxon>Bacillati</taxon>
        <taxon>Actinomycetota</taxon>
        <taxon>Actinomycetes</taxon>
        <taxon>Pseudonocardiales</taxon>
        <taxon>Pseudonocardiaceae</taxon>
        <taxon>Pseudonocardia</taxon>
    </lineage>
</organism>
<evidence type="ECO:0000313" key="1">
    <source>
        <dbReference type="EMBL" id="NMI02083.1"/>
    </source>
</evidence>
<dbReference type="Gene3D" id="1.10.260.40">
    <property type="entry name" value="lambda repressor-like DNA-binding domains"/>
    <property type="match status" value="1"/>
</dbReference>